<accession>A0A327PIZ8</accession>
<evidence type="ECO:0000259" key="5">
    <source>
        <dbReference type="Pfam" id="PF25917"/>
    </source>
</evidence>
<gene>
    <name evidence="8" type="ORF">LV83_01520</name>
</gene>
<dbReference type="GO" id="GO:0005886">
    <property type="term" value="C:plasma membrane"/>
    <property type="evidence" value="ECO:0007669"/>
    <property type="project" value="TreeGrafter"/>
</dbReference>
<dbReference type="InterPro" id="IPR058627">
    <property type="entry name" value="MdtA-like_C"/>
</dbReference>
<feature type="coiled-coil region" evidence="3">
    <location>
        <begin position="130"/>
        <end position="157"/>
    </location>
</feature>
<dbReference type="Gene3D" id="2.40.420.20">
    <property type="match status" value="1"/>
</dbReference>
<dbReference type="GO" id="GO:0022857">
    <property type="term" value="F:transmembrane transporter activity"/>
    <property type="evidence" value="ECO:0007669"/>
    <property type="project" value="InterPro"/>
</dbReference>
<dbReference type="InterPro" id="IPR058625">
    <property type="entry name" value="MdtA-like_BSH"/>
</dbReference>
<feature type="domain" description="Multidrug resistance protein MdtA-like barrel-sandwich hybrid" evidence="5">
    <location>
        <begin position="60"/>
        <end position="179"/>
    </location>
</feature>
<dbReference type="Gene3D" id="1.10.287.470">
    <property type="entry name" value="Helix hairpin bin"/>
    <property type="match status" value="1"/>
</dbReference>
<organism evidence="8 9">
    <name type="scientific">Algoriphagus yeomjeoni</name>
    <dbReference type="NCBI Taxonomy" id="291403"/>
    <lineage>
        <taxon>Bacteria</taxon>
        <taxon>Pseudomonadati</taxon>
        <taxon>Bacteroidota</taxon>
        <taxon>Cytophagia</taxon>
        <taxon>Cytophagales</taxon>
        <taxon>Cyclobacteriaceae</taxon>
        <taxon>Algoriphagus</taxon>
    </lineage>
</organism>
<keyword evidence="9" id="KW-1185">Reference proteome</keyword>
<dbReference type="Pfam" id="PF25944">
    <property type="entry name" value="Beta-barrel_RND"/>
    <property type="match status" value="1"/>
</dbReference>
<dbReference type="SUPFAM" id="SSF111369">
    <property type="entry name" value="HlyD-like secretion proteins"/>
    <property type="match status" value="1"/>
</dbReference>
<feature type="domain" description="Multidrug resistance protein MdtA-like C-terminal permuted SH3" evidence="7">
    <location>
        <begin position="276"/>
        <end position="334"/>
    </location>
</feature>
<keyword evidence="4" id="KW-0732">Signal</keyword>
<evidence type="ECO:0000313" key="9">
    <source>
        <dbReference type="Proteomes" id="UP000249610"/>
    </source>
</evidence>
<evidence type="ECO:0000256" key="1">
    <source>
        <dbReference type="ARBA" id="ARBA00004196"/>
    </source>
</evidence>
<evidence type="ECO:0000259" key="7">
    <source>
        <dbReference type="Pfam" id="PF25967"/>
    </source>
</evidence>
<comment type="caution">
    <text evidence="8">The sequence shown here is derived from an EMBL/GenBank/DDBJ whole genome shotgun (WGS) entry which is preliminary data.</text>
</comment>
<dbReference type="PROSITE" id="PS51257">
    <property type="entry name" value="PROKAR_LIPOPROTEIN"/>
    <property type="match status" value="1"/>
</dbReference>
<evidence type="ECO:0000256" key="2">
    <source>
        <dbReference type="ARBA" id="ARBA00009477"/>
    </source>
</evidence>
<sequence>MKNQILMLLSLCGSLLIASCNSHREEHHEAETTFLVTSPLIMDTLITKDYVSQIHSIQHIELRAQERGYLQKIYVDEGQFVKKGQLMFKIMPKLYEAEQQSAKAEVDFAEIEYQNTKTLANRNIVAPNELAMAKAKLAKAQAELALAEVHLQFTEIRAPFDGIVGRFLVREGSLLEEGELLSDFSDNSKMWVYYNVPEAEYLEYKAEVKGDEDVIVKLLMANNKHFPYPGVVETIEATFNNETGNIAFRATFPNPDGLLRHGETGNIEMGIPLLGAMLIPQKATFEVLDKKYVFVVDEENKIRSREVSIAAEIPHIFVISAGLEKTDKILLEGLRLVRENEEIHYEFVQPHTALSQLDLYAE</sequence>
<feature type="signal peptide" evidence="4">
    <location>
        <begin position="1"/>
        <end position="24"/>
    </location>
</feature>
<feature type="domain" description="Multidrug resistance protein MdtA-like beta-barrel" evidence="6">
    <location>
        <begin position="190"/>
        <end position="269"/>
    </location>
</feature>
<dbReference type="RefSeq" id="WP_111610908.1">
    <property type="nucleotide sequence ID" value="NZ_QLLK01000003.1"/>
</dbReference>
<dbReference type="Gene3D" id="2.40.30.170">
    <property type="match status" value="1"/>
</dbReference>
<comment type="similarity">
    <text evidence="2">Belongs to the membrane fusion protein (MFP) (TC 8.A.1) family.</text>
</comment>
<dbReference type="EMBL" id="QLLK01000003">
    <property type="protein sequence ID" value="RAI92290.1"/>
    <property type="molecule type" value="Genomic_DNA"/>
</dbReference>
<reference evidence="8 9" key="1">
    <citation type="submission" date="2018-06" db="EMBL/GenBank/DDBJ databases">
        <title>Genomic Encyclopedia of Archaeal and Bacterial Type Strains, Phase II (KMG-II): from individual species to whole genera.</title>
        <authorList>
            <person name="Goeker M."/>
        </authorList>
    </citation>
    <scope>NUCLEOTIDE SEQUENCE [LARGE SCALE GENOMIC DNA]</scope>
    <source>
        <strain evidence="8 9">DSM 23446</strain>
    </source>
</reference>
<dbReference type="Pfam" id="PF25917">
    <property type="entry name" value="BSH_RND"/>
    <property type="match status" value="1"/>
</dbReference>
<dbReference type="Proteomes" id="UP000249610">
    <property type="component" value="Unassembled WGS sequence"/>
</dbReference>
<proteinExistence type="inferred from homology"/>
<dbReference type="GO" id="GO:0030313">
    <property type="term" value="C:cell envelope"/>
    <property type="evidence" value="ECO:0007669"/>
    <property type="project" value="UniProtKB-SubCell"/>
</dbReference>
<dbReference type="OrthoDB" id="9801814at2"/>
<name>A0A327PIZ8_9BACT</name>
<dbReference type="AlphaFoldDB" id="A0A327PIZ8"/>
<evidence type="ECO:0000259" key="6">
    <source>
        <dbReference type="Pfam" id="PF25944"/>
    </source>
</evidence>
<dbReference type="Gene3D" id="2.40.50.100">
    <property type="match status" value="1"/>
</dbReference>
<keyword evidence="3" id="KW-0175">Coiled coil</keyword>
<evidence type="ECO:0000313" key="8">
    <source>
        <dbReference type="EMBL" id="RAI92290.1"/>
    </source>
</evidence>
<comment type="subcellular location">
    <subcellularLocation>
        <location evidence="1">Cell envelope</location>
    </subcellularLocation>
</comment>
<feature type="chain" id="PRO_5016276235" evidence="4">
    <location>
        <begin position="25"/>
        <end position="362"/>
    </location>
</feature>
<dbReference type="GO" id="GO:0046677">
    <property type="term" value="P:response to antibiotic"/>
    <property type="evidence" value="ECO:0007669"/>
    <property type="project" value="TreeGrafter"/>
</dbReference>
<dbReference type="PANTHER" id="PTHR30158:SF23">
    <property type="entry name" value="MULTIDRUG RESISTANCE PROTEIN MEXA"/>
    <property type="match status" value="1"/>
</dbReference>
<dbReference type="NCBIfam" id="TIGR01730">
    <property type="entry name" value="RND_mfp"/>
    <property type="match status" value="1"/>
</dbReference>
<evidence type="ECO:0000256" key="3">
    <source>
        <dbReference type="SAM" id="Coils"/>
    </source>
</evidence>
<dbReference type="PANTHER" id="PTHR30158">
    <property type="entry name" value="ACRA/E-RELATED COMPONENT OF DRUG EFFLUX TRANSPORTER"/>
    <property type="match status" value="1"/>
</dbReference>
<dbReference type="InterPro" id="IPR006143">
    <property type="entry name" value="RND_pump_MFP"/>
</dbReference>
<dbReference type="Pfam" id="PF25967">
    <property type="entry name" value="RND-MFP_C"/>
    <property type="match status" value="1"/>
</dbReference>
<dbReference type="InterPro" id="IPR058626">
    <property type="entry name" value="MdtA-like_b-barrel"/>
</dbReference>
<evidence type="ECO:0000256" key="4">
    <source>
        <dbReference type="SAM" id="SignalP"/>
    </source>
</evidence>
<protein>
    <submittedName>
        <fullName evidence="8">Membrane fusion protein (Multidrug efflux system)</fullName>
    </submittedName>
</protein>